<feature type="non-terminal residue" evidence="2">
    <location>
        <position position="1"/>
    </location>
</feature>
<comment type="caution">
    <text evidence="2">The sequence shown here is derived from an EMBL/GenBank/DDBJ whole genome shotgun (WGS) entry which is preliminary data.</text>
</comment>
<protein>
    <submittedName>
        <fullName evidence="2">Uncharacterized protein</fullName>
    </submittedName>
</protein>
<dbReference type="AlphaFoldDB" id="A0A818E0M3"/>
<evidence type="ECO:0000313" key="4">
    <source>
        <dbReference type="Proteomes" id="UP000663865"/>
    </source>
</evidence>
<evidence type="ECO:0000256" key="1">
    <source>
        <dbReference type="SAM" id="Phobius"/>
    </source>
</evidence>
<keyword evidence="1" id="KW-0812">Transmembrane</keyword>
<evidence type="ECO:0000313" key="2">
    <source>
        <dbReference type="EMBL" id="CAF3456250.1"/>
    </source>
</evidence>
<gene>
    <name evidence="2" type="ORF">KIK155_LOCUS12752</name>
    <name evidence="3" type="ORF">TOA249_LOCUS30683</name>
</gene>
<dbReference type="Proteomes" id="UP000663865">
    <property type="component" value="Unassembled WGS sequence"/>
</dbReference>
<keyword evidence="1" id="KW-1133">Transmembrane helix</keyword>
<dbReference type="Proteomes" id="UP000663838">
    <property type="component" value="Unassembled WGS sequence"/>
</dbReference>
<sequence length="277" mass="30696">MVEVKPSLDRNREHLSWVPRMHAVGPRRVKQSFHEVSTSTIRHDNLINGRMLSIPLEAMSFETKPEAKPRLFSSPDNSNRNKINKLSSIGPENIFSLNSTEIINPTLNEQRIKNSNGFLSNLTQKQILYLKLTAIFLLIAAVGVLVIFIPIYVLVIRKIISVSSFTNMSASVCSTTTCIGKETPYHSSMVTALYTFDGNPIDWTGSGTGILFGSVLPGYTNQPYVGLEAISLSSTSFQYVQISNVNLAQKSFTIEVWLYITTGSLTSDYGIFGQCDS</sequence>
<proteinExistence type="predicted"/>
<dbReference type="EMBL" id="CAJOBS010005533">
    <property type="protein sequence ID" value="CAF4901077.1"/>
    <property type="molecule type" value="Genomic_DNA"/>
</dbReference>
<reference evidence="2" key="1">
    <citation type="submission" date="2021-02" db="EMBL/GenBank/DDBJ databases">
        <authorList>
            <person name="Nowell W R."/>
        </authorList>
    </citation>
    <scope>NUCLEOTIDE SEQUENCE</scope>
</reference>
<evidence type="ECO:0000313" key="3">
    <source>
        <dbReference type="EMBL" id="CAF4901077.1"/>
    </source>
</evidence>
<keyword evidence="1" id="KW-0472">Membrane</keyword>
<dbReference type="EMBL" id="CAJNYV010002123">
    <property type="protein sequence ID" value="CAF3456250.1"/>
    <property type="molecule type" value="Genomic_DNA"/>
</dbReference>
<feature type="transmembrane region" description="Helical" evidence="1">
    <location>
        <begin position="128"/>
        <end position="155"/>
    </location>
</feature>
<organism evidence="2 4">
    <name type="scientific">Rotaria socialis</name>
    <dbReference type="NCBI Taxonomy" id="392032"/>
    <lineage>
        <taxon>Eukaryota</taxon>
        <taxon>Metazoa</taxon>
        <taxon>Spiralia</taxon>
        <taxon>Gnathifera</taxon>
        <taxon>Rotifera</taxon>
        <taxon>Eurotatoria</taxon>
        <taxon>Bdelloidea</taxon>
        <taxon>Philodinida</taxon>
        <taxon>Philodinidae</taxon>
        <taxon>Rotaria</taxon>
    </lineage>
</organism>
<name>A0A818E0M3_9BILA</name>
<accession>A0A818E0M3</accession>